<keyword evidence="3" id="KW-0274">FAD</keyword>
<dbReference type="PRINTS" id="PR00370">
    <property type="entry name" value="FMOXYGENASE"/>
</dbReference>
<name>A0A1N6NPE8_AQUAC</name>
<organism evidence="6 7">
    <name type="scientific">Aquipseudomonas alcaligenes</name>
    <name type="common">Pseudomonas alcaligenes</name>
    <dbReference type="NCBI Taxonomy" id="43263"/>
    <lineage>
        <taxon>Bacteria</taxon>
        <taxon>Pseudomonadati</taxon>
        <taxon>Pseudomonadota</taxon>
        <taxon>Gammaproteobacteria</taxon>
        <taxon>Pseudomonadales</taxon>
        <taxon>Pseudomonadaceae</taxon>
        <taxon>Aquipseudomonas</taxon>
    </lineage>
</organism>
<protein>
    <submittedName>
        <fullName evidence="6">Predicted flavoprotein CzcO associated with the cation diffusion facilitator CzcD</fullName>
    </submittedName>
</protein>
<reference evidence="6 7" key="1">
    <citation type="submission" date="2017-01" db="EMBL/GenBank/DDBJ databases">
        <authorList>
            <person name="Mah S.A."/>
            <person name="Swanson W.J."/>
            <person name="Moy G.W."/>
            <person name="Vacquier V.D."/>
        </authorList>
    </citation>
    <scope>NUCLEOTIDE SEQUENCE [LARGE SCALE GENOMIC DNA]</scope>
    <source>
        <strain evidence="6 7">RU36E</strain>
    </source>
</reference>
<keyword evidence="2" id="KW-0285">Flavoprotein</keyword>
<dbReference type="InterPro" id="IPR036188">
    <property type="entry name" value="FAD/NAD-bd_sf"/>
</dbReference>
<gene>
    <name evidence="6" type="ORF">SAMN05878282_101453</name>
</gene>
<dbReference type="PIRSF" id="PIRSF000332">
    <property type="entry name" value="FMO"/>
    <property type="match status" value="1"/>
</dbReference>
<dbReference type="SUPFAM" id="SSF51905">
    <property type="entry name" value="FAD/NAD(P)-binding domain"/>
    <property type="match status" value="2"/>
</dbReference>
<evidence type="ECO:0000313" key="7">
    <source>
        <dbReference type="Proteomes" id="UP000185841"/>
    </source>
</evidence>
<evidence type="ECO:0000256" key="4">
    <source>
        <dbReference type="ARBA" id="ARBA00022857"/>
    </source>
</evidence>
<sequence length="462" mass="52536">MSNETAYHDCGNSVCIIGGGPGGLCMARALKRQGLEYEQFERHSDFGGLWDLENPGTPMYESAHFISSRDLSGFLDYPMPKHFPDYPSNRQILEYLRSFAQAFGLYDKVRFNTTVDHVEKDQEGRWIVTLASGERRRYMALVCATGCNWDPNMPEIKGYFSGEIRHSVTYRHPEEFKGKRVMIVGAGNSGADIACDAAANAQQAFISLRRGYHFIPKHILGLPADEVSEKGPQLPMWLTRLVFGGLLRLINGNLERFGLPKPDHKLFESHPLLNSQLLHYLQHGDIKVRPDISHYVGNQVIFKDGSSETVDLVLYATGYKWSCRYATDYFEWKGGRPQMYLSIFSRQHHNLFGIGYLETNSSAYKLFDNEAHLVACYLADQLKRPTQAGEFKSLIQNDEPDLSGGIQFVQSQRHEVYLEVHALKKHMQSLRRRMGWSDLNEGYFSSVRKQPGYVTVSLPQAS</sequence>
<dbReference type="GO" id="GO:0050661">
    <property type="term" value="F:NADP binding"/>
    <property type="evidence" value="ECO:0007669"/>
    <property type="project" value="InterPro"/>
</dbReference>
<dbReference type="PANTHER" id="PTHR23023">
    <property type="entry name" value="DIMETHYLANILINE MONOOXYGENASE"/>
    <property type="match status" value="1"/>
</dbReference>
<dbReference type="Gene3D" id="3.50.50.60">
    <property type="entry name" value="FAD/NAD(P)-binding domain"/>
    <property type="match status" value="1"/>
</dbReference>
<dbReference type="GO" id="GO:0004499">
    <property type="term" value="F:N,N-dimethylaniline monooxygenase activity"/>
    <property type="evidence" value="ECO:0007669"/>
    <property type="project" value="InterPro"/>
</dbReference>
<dbReference type="EMBL" id="FTMP01000001">
    <property type="protein sequence ID" value="SIP94018.1"/>
    <property type="molecule type" value="Genomic_DNA"/>
</dbReference>
<evidence type="ECO:0000256" key="3">
    <source>
        <dbReference type="ARBA" id="ARBA00022827"/>
    </source>
</evidence>
<dbReference type="InterPro" id="IPR020946">
    <property type="entry name" value="Flavin_mOase-like"/>
</dbReference>
<dbReference type="Pfam" id="PF00743">
    <property type="entry name" value="FMO-like"/>
    <property type="match status" value="1"/>
</dbReference>
<dbReference type="AlphaFoldDB" id="A0A1N6NPE8"/>
<comment type="similarity">
    <text evidence="1">Belongs to the FMO family.</text>
</comment>
<dbReference type="GO" id="GO:0050660">
    <property type="term" value="F:flavin adenine dinucleotide binding"/>
    <property type="evidence" value="ECO:0007669"/>
    <property type="project" value="InterPro"/>
</dbReference>
<evidence type="ECO:0000256" key="5">
    <source>
        <dbReference type="ARBA" id="ARBA00023002"/>
    </source>
</evidence>
<evidence type="ECO:0000256" key="1">
    <source>
        <dbReference type="ARBA" id="ARBA00009183"/>
    </source>
</evidence>
<dbReference type="Proteomes" id="UP000185841">
    <property type="component" value="Unassembled WGS sequence"/>
</dbReference>
<evidence type="ECO:0000256" key="2">
    <source>
        <dbReference type="ARBA" id="ARBA00022630"/>
    </source>
</evidence>
<dbReference type="RefSeq" id="WP_076423734.1">
    <property type="nucleotide sequence ID" value="NZ_FTMP01000001.1"/>
</dbReference>
<accession>A0A1N6NPE8</accession>
<keyword evidence="5" id="KW-0560">Oxidoreductase</keyword>
<keyword evidence="4" id="KW-0521">NADP</keyword>
<dbReference type="InterPro" id="IPR050346">
    <property type="entry name" value="FMO-like"/>
</dbReference>
<evidence type="ECO:0000313" key="6">
    <source>
        <dbReference type="EMBL" id="SIP94018.1"/>
    </source>
</evidence>
<proteinExistence type="inferred from homology"/>
<dbReference type="InterPro" id="IPR000960">
    <property type="entry name" value="Flavin_mOase"/>
</dbReference>